<evidence type="ECO:0000313" key="5">
    <source>
        <dbReference type="Proteomes" id="UP001529491"/>
    </source>
</evidence>
<protein>
    <submittedName>
        <fullName evidence="4">Aromatic alcohol reductase</fullName>
    </submittedName>
</protein>
<sequence length="313" mass="34797">MSTSKQQTVAVIGATGQVGYPLTQALLALGHKVIVLTRGLQNEGAGKLSEFKANGAQIIEITDMSNKASMIVALQGADTLVSCVPGAKAIITELEPIWLEAAIAAGVKRFVPTEFGCHTRGLEYGDGVLFDYKKDLHKKILGSGIGWTMIYTGGIFDYFLPNLRYFRKITTLGNMDIPIYVHDINDIGRLAALAVTDERTLNRCVQLDYNALTQNEMLALLKQYHPDTQFEYEYFSEQFITEQRLVNNNGISAKKGAETDQERWGINYVNYVIGKLASFTDETLRATELYPDFKLCRTPAQAIADPEFIFEKT</sequence>
<organism evidence="4 5">
    <name type="scientific">Shewanella youngdeokensis</name>
    <dbReference type="NCBI Taxonomy" id="2999068"/>
    <lineage>
        <taxon>Bacteria</taxon>
        <taxon>Pseudomonadati</taxon>
        <taxon>Pseudomonadota</taxon>
        <taxon>Gammaproteobacteria</taxon>
        <taxon>Alteromonadales</taxon>
        <taxon>Shewanellaceae</taxon>
        <taxon>Shewanella</taxon>
    </lineage>
</organism>
<proteinExistence type="predicted"/>
<dbReference type="InterPro" id="IPR008030">
    <property type="entry name" value="NmrA-like"/>
</dbReference>
<dbReference type="EMBL" id="CP136522">
    <property type="protein sequence ID" value="WOT06852.1"/>
    <property type="molecule type" value="Genomic_DNA"/>
</dbReference>
<dbReference type="InterPro" id="IPR051609">
    <property type="entry name" value="NmrA/Isoflavone_reductase-like"/>
</dbReference>
<accession>A0ABZ0K3U4</accession>
<reference evidence="4 5" key="1">
    <citation type="submission" date="2023-10" db="EMBL/GenBank/DDBJ databases">
        <title>Complete genome sequence of Shewanella sp. DAU334.</title>
        <authorList>
            <person name="Lee Y.-S."/>
            <person name="Jeong H.-R."/>
            <person name="Hwang E.-J."/>
            <person name="Choi Y.-L."/>
            <person name="Kim G.-D."/>
        </authorList>
    </citation>
    <scope>NUCLEOTIDE SEQUENCE [LARGE SCALE GENOMIC DNA]</scope>
    <source>
        <strain evidence="4 5">DAU334</strain>
    </source>
</reference>
<name>A0ABZ0K3U4_9GAMM</name>
<dbReference type="RefSeq" id="WP_310471124.1">
    <property type="nucleotide sequence ID" value="NZ_CP136522.1"/>
</dbReference>
<keyword evidence="2" id="KW-0560">Oxidoreductase</keyword>
<dbReference type="SUPFAM" id="SSF51735">
    <property type="entry name" value="NAD(P)-binding Rossmann-fold domains"/>
    <property type="match status" value="1"/>
</dbReference>
<dbReference type="Proteomes" id="UP001529491">
    <property type="component" value="Chromosome"/>
</dbReference>
<dbReference type="Gene3D" id="3.40.50.720">
    <property type="entry name" value="NAD(P)-binding Rossmann-like Domain"/>
    <property type="match status" value="1"/>
</dbReference>
<keyword evidence="5" id="KW-1185">Reference proteome</keyword>
<dbReference type="PANTHER" id="PTHR47706:SF9">
    <property type="entry name" value="NMRA-LIKE DOMAIN-CONTAINING PROTEIN-RELATED"/>
    <property type="match status" value="1"/>
</dbReference>
<dbReference type="Gene3D" id="3.90.25.10">
    <property type="entry name" value="UDP-galactose 4-epimerase, domain 1"/>
    <property type="match status" value="1"/>
</dbReference>
<dbReference type="Pfam" id="PF05368">
    <property type="entry name" value="NmrA"/>
    <property type="match status" value="1"/>
</dbReference>
<keyword evidence="1" id="KW-0521">NADP</keyword>
<evidence type="ECO:0000256" key="2">
    <source>
        <dbReference type="ARBA" id="ARBA00023002"/>
    </source>
</evidence>
<gene>
    <name evidence="4" type="ORF">RGE70_08985</name>
</gene>
<evidence type="ECO:0000259" key="3">
    <source>
        <dbReference type="Pfam" id="PF05368"/>
    </source>
</evidence>
<feature type="domain" description="NmrA-like" evidence="3">
    <location>
        <begin position="6"/>
        <end position="241"/>
    </location>
</feature>
<evidence type="ECO:0000313" key="4">
    <source>
        <dbReference type="EMBL" id="WOT06852.1"/>
    </source>
</evidence>
<dbReference type="InterPro" id="IPR036291">
    <property type="entry name" value="NAD(P)-bd_dom_sf"/>
</dbReference>
<dbReference type="InterPro" id="IPR045312">
    <property type="entry name" value="PCBER-like"/>
</dbReference>
<evidence type="ECO:0000256" key="1">
    <source>
        <dbReference type="ARBA" id="ARBA00022857"/>
    </source>
</evidence>
<dbReference type="CDD" id="cd05259">
    <property type="entry name" value="PCBER_SDR_a"/>
    <property type="match status" value="1"/>
</dbReference>
<dbReference type="PANTHER" id="PTHR47706">
    <property type="entry name" value="NMRA-LIKE FAMILY PROTEIN"/>
    <property type="match status" value="1"/>
</dbReference>